<evidence type="ECO:0000313" key="1">
    <source>
        <dbReference type="EMBL" id="NWC00533.1"/>
    </source>
</evidence>
<dbReference type="EMBL" id="JACAQB010000032">
    <property type="protein sequence ID" value="NWC00533.1"/>
    <property type="molecule type" value="Genomic_DNA"/>
</dbReference>
<gene>
    <name evidence="1" type="ORF">HX882_32145</name>
</gene>
<organism evidence="1 2">
    <name type="scientific">Pseudomonas gingeri</name>
    <dbReference type="NCBI Taxonomy" id="117681"/>
    <lineage>
        <taxon>Bacteria</taxon>
        <taxon>Pseudomonadati</taxon>
        <taxon>Pseudomonadota</taxon>
        <taxon>Gammaproteobacteria</taxon>
        <taxon>Pseudomonadales</taxon>
        <taxon>Pseudomonadaceae</taxon>
        <taxon>Pseudomonas</taxon>
    </lineage>
</organism>
<dbReference type="AlphaFoldDB" id="A0A7Y8C6N3"/>
<name>A0A7Y8C6N3_9PSED</name>
<reference evidence="1 2" key="1">
    <citation type="submission" date="2020-04" db="EMBL/GenBank/DDBJ databases">
        <title>Molecular characterization of pseudomonads from Agaricus bisporus reveal novel blotch 2 pathogens in Western Europe.</title>
        <authorList>
            <person name="Taparia T."/>
            <person name="Krijger M."/>
            <person name="Haynes E."/>
            <person name="Elpinstone J.G."/>
            <person name="Noble R."/>
            <person name="Van Der Wolf J."/>
        </authorList>
    </citation>
    <scope>NUCLEOTIDE SEQUENCE [LARGE SCALE GENOMIC DNA]</scope>
    <source>
        <strain evidence="1 2">H7001</strain>
    </source>
</reference>
<protein>
    <submittedName>
        <fullName evidence="1">Uncharacterized protein</fullName>
    </submittedName>
</protein>
<dbReference type="RefSeq" id="WP_177105792.1">
    <property type="nucleotide sequence ID" value="NZ_JACAQB010000032.1"/>
</dbReference>
<sequence length="96" mass="10382">MGAKLMPELSGIQRSVGTPTADDGLSTRRAYGLLYALLSWMLVGCSIPYQTPKALRQTEHDLKIPQGSVQALNQTNGCYLPYGSDHGGDGQCRVQK</sequence>
<proteinExistence type="predicted"/>
<evidence type="ECO:0000313" key="2">
    <source>
        <dbReference type="Proteomes" id="UP000539985"/>
    </source>
</evidence>
<accession>A0A7Y8C6N3</accession>
<dbReference type="Proteomes" id="UP000539985">
    <property type="component" value="Unassembled WGS sequence"/>
</dbReference>
<comment type="caution">
    <text evidence="1">The sequence shown here is derived from an EMBL/GenBank/DDBJ whole genome shotgun (WGS) entry which is preliminary data.</text>
</comment>